<name>A0A9N8D800_9STRA</name>
<feature type="domain" description="Helicase-associated" evidence="2">
    <location>
        <begin position="89"/>
        <end position="155"/>
    </location>
</feature>
<proteinExistence type="predicted"/>
<keyword evidence="5" id="KW-1185">Reference proteome</keyword>
<sequence>MADPKSKGVASQNEHKKIQRRSWEESFQALARYQAENGDCDVPAKYKQDPALGNWVYYQRSHQGSLASNQKSRLTNLGFDFTTQQRKNRKEWRANFERLKVFKSIFGHTRVPQDSPREPMKPWSKLGNWVMNQRSQSKGSTYPQWKRSMLDTIGFEYSVIGSGRKSQAAIKVNKVKKRNNLFTPVNYRGDSSNEQAWYQKYNELVKFRNENGHAVVPRSKGYTELGQWVHHQRSAFNRQQLLPERKRLLDKLGFVWNPLQQAWYERYDRLVNFRNDHGHSAVPYQYKEDPELGKWVSYQRKMFTKQRLPPTRKKLLDKLGFVWDASWVSWDQRLEGVTHFKKVHGHLEIPHGYDNTGLGYWLWDQKQKALNGELATDRVERLLSAGVELGESCRPRIRNCGHDDQYSTEEESLSPLKNLEDRWEENLRKLVAYKEQHGRFPPKKAGGYNPLKRWAREQCRMERNGTLPPHRRAQLESIGFWDHNHNLQSTDGKHPNLPQASTGIQSTFRQKSGDAGPYYPMGARFYKLFPGGRAYQGEIMSFDGSRYRVWYEDGDEDYLRPMELEEFYFILSEDHADRSDAESDDNADNDRKVQSA</sequence>
<comment type="caution">
    <text evidence="4">The sequence shown here is derived from an EMBL/GenBank/DDBJ whole genome shotgun (WGS) entry which is preliminary data.</text>
</comment>
<reference evidence="4" key="1">
    <citation type="submission" date="2020-06" db="EMBL/GenBank/DDBJ databases">
        <authorList>
            <consortium name="Plant Systems Biology data submission"/>
        </authorList>
    </citation>
    <scope>NUCLEOTIDE SEQUENCE</scope>
    <source>
        <strain evidence="4">D6</strain>
    </source>
</reference>
<dbReference type="InterPro" id="IPR047365">
    <property type="entry name" value="Tudor_AtPTM-like"/>
</dbReference>
<feature type="domain" description="Helicase-associated" evidence="2">
    <location>
        <begin position="194"/>
        <end position="254"/>
    </location>
</feature>
<dbReference type="EMBL" id="CAICTM010000031">
    <property type="protein sequence ID" value="CAB9498093.1"/>
    <property type="molecule type" value="Genomic_DNA"/>
</dbReference>
<dbReference type="Proteomes" id="UP001153069">
    <property type="component" value="Unassembled WGS sequence"/>
</dbReference>
<feature type="domain" description="PTM/DIR17-like Tudor" evidence="3">
    <location>
        <begin position="522"/>
        <end position="566"/>
    </location>
</feature>
<dbReference type="PANTHER" id="PTHR33418:SF1">
    <property type="entry name" value="HELICASE-ASSOCIATED DOMAIN-CONTAINING PROTEIN"/>
    <property type="match status" value="1"/>
</dbReference>
<keyword evidence="4" id="KW-0547">Nucleotide-binding</keyword>
<organism evidence="4 5">
    <name type="scientific">Seminavis robusta</name>
    <dbReference type="NCBI Taxonomy" id="568900"/>
    <lineage>
        <taxon>Eukaryota</taxon>
        <taxon>Sar</taxon>
        <taxon>Stramenopiles</taxon>
        <taxon>Ochrophyta</taxon>
        <taxon>Bacillariophyta</taxon>
        <taxon>Bacillariophyceae</taxon>
        <taxon>Bacillariophycidae</taxon>
        <taxon>Naviculales</taxon>
        <taxon>Naviculaceae</taxon>
        <taxon>Seminavis</taxon>
    </lineage>
</organism>
<accession>A0A9N8D800</accession>
<dbReference type="GO" id="GO:0004386">
    <property type="term" value="F:helicase activity"/>
    <property type="evidence" value="ECO:0007669"/>
    <property type="project" value="UniProtKB-KW"/>
</dbReference>
<dbReference type="Pfam" id="PF21743">
    <property type="entry name" value="PTM_DIR17_Tudor"/>
    <property type="match status" value="1"/>
</dbReference>
<feature type="domain" description="Helicase-associated" evidence="2">
    <location>
        <begin position="420"/>
        <end position="480"/>
    </location>
</feature>
<keyword evidence="4" id="KW-0067">ATP-binding</keyword>
<feature type="region of interest" description="Disordered" evidence="1">
    <location>
        <begin position="1"/>
        <end position="21"/>
    </location>
</feature>
<protein>
    <submittedName>
        <fullName evidence="4">Helicase</fullName>
    </submittedName>
</protein>
<dbReference type="OrthoDB" id="70932at2759"/>
<evidence type="ECO:0000259" key="2">
    <source>
        <dbReference type="Pfam" id="PF03457"/>
    </source>
</evidence>
<keyword evidence="4" id="KW-0347">Helicase</keyword>
<keyword evidence="4" id="KW-0378">Hydrolase</keyword>
<feature type="domain" description="Helicase-associated" evidence="2">
    <location>
        <begin position="329"/>
        <end position="386"/>
    </location>
</feature>
<gene>
    <name evidence="4" type="ORF">SEMRO_31_G020330.1</name>
</gene>
<dbReference type="AlphaFoldDB" id="A0A9N8D800"/>
<evidence type="ECO:0000259" key="3">
    <source>
        <dbReference type="Pfam" id="PF21743"/>
    </source>
</evidence>
<dbReference type="InterPro" id="IPR005114">
    <property type="entry name" value="Helicase_assoc"/>
</dbReference>
<evidence type="ECO:0000313" key="4">
    <source>
        <dbReference type="EMBL" id="CAB9498093.1"/>
    </source>
</evidence>
<dbReference type="Pfam" id="PF03457">
    <property type="entry name" value="HA"/>
    <property type="match status" value="6"/>
</dbReference>
<dbReference type="PANTHER" id="PTHR33418">
    <property type="entry name" value="HELICASE-ASSOCIATED"/>
    <property type="match status" value="1"/>
</dbReference>
<evidence type="ECO:0000313" key="5">
    <source>
        <dbReference type="Proteomes" id="UP001153069"/>
    </source>
</evidence>
<feature type="region of interest" description="Disordered" evidence="1">
    <location>
        <begin position="576"/>
        <end position="596"/>
    </location>
</feature>
<feature type="domain" description="Helicase-associated" evidence="2">
    <location>
        <begin position="20"/>
        <end position="79"/>
    </location>
</feature>
<feature type="domain" description="Helicase-associated" evidence="2">
    <location>
        <begin position="260"/>
        <end position="321"/>
    </location>
</feature>
<dbReference type="Gene3D" id="6.10.140.530">
    <property type="match status" value="6"/>
</dbReference>
<evidence type="ECO:0000256" key="1">
    <source>
        <dbReference type="SAM" id="MobiDB-lite"/>
    </source>
</evidence>